<accession>A0ABQ4QM52</accession>
<dbReference type="Pfam" id="PF13340">
    <property type="entry name" value="DUF4096"/>
    <property type="match status" value="1"/>
</dbReference>
<evidence type="ECO:0000259" key="3">
    <source>
        <dbReference type="Pfam" id="PF01609"/>
    </source>
</evidence>
<dbReference type="EMBL" id="BPQG01000072">
    <property type="protein sequence ID" value="GJD46274.1"/>
    <property type="molecule type" value="Genomic_DNA"/>
</dbReference>
<name>A0ABQ4QM52_9HYPH</name>
<keyword evidence="2" id="KW-0472">Membrane</keyword>
<feature type="domain" description="Insertion element IS402-like" evidence="4">
    <location>
        <begin position="21"/>
        <end position="93"/>
    </location>
</feature>
<evidence type="ECO:0000313" key="5">
    <source>
        <dbReference type="EMBL" id="GJD46274.1"/>
    </source>
</evidence>
<reference evidence="5 6" key="1">
    <citation type="journal article" date="2021" name="Front. Microbiol.">
        <title>Comprehensive Comparative Genomics and Phenotyping of Methylobacterium Species.</title>
        <authorList>
            <person name="Alessa O."/>
            <person name="Ogura Y."/>
            <person name="Fujitani Y."/>
            <person name="Takami H."/>
            <person name="Hayashi T."/>
            <person name="Sahin N."/>
            <person name="Tani A."/>
        </authorList>
    </citation>
    <scope>NUCLEOTIDE SEQUENCE [LARGE SCALE GENOMIC DNA]</scope>
    <source>
        <strain evidence="5 6">DSM 23679</strain>
    </source>
</reference>
<dbReference type="RefSeq" id="WP_238272873.1">
    <property type="nucleotide sequence ID" value="NZ_BPQG01000072.1"/>
</dbReference>
<dbReference type="PANTHER" id="PTHR30007:SF0">
    <property type="entry name" value="TRANSPOSASE"/>
    <property type="match status" value="1"/>
</dbReference>
<evidence type="ECO:0000256" key="2">
    <source>
        <dbReference type="SAM" id="Phobius"/>
    </source>
</evidence>
<dbReference type="InterPro" id="IPR002559">
    <property type="entry name" value="Transposase_11"/>
</dbReference>
<dbReference type="NCBIfam" id="NF033580">
    <property type="entry name" value="transpos_IS5_3"/>
    <property type="match status" value="1"/>
</dbReference>
<feature type="domain" description="Transposase IS4-like" evidence="3">
    <location>
        <begin position="111"/>
        <end position="263"/>
    </location>
</feature>
<dbReference type="InterPro" id="IPR025161">
    <property type="entry name" value="IS402-like_dom"/>
</dbReference>
<keyword evidence="2" id="KW-1133">Transmembrane helix</keyword>
<feature type="region of interest" description="Disordered" evidence="1">
    <location>
        <begin position="104"/>
        <end position="132"/>
    </location>
</feature>
<proteinExistence type="predicted"/>
<keyword evidence="6" id="KW-1185">Reference proteome</keyword>
<dbReference type="Pfam" id="PF01609">
    <property type="entry name" value="DDE_Tnp_1"/>
    <property type="match status" value="1"/>
</dbReference>
<evidence type="ECO:0000256" key="1">
    <source>
        <dbReference type="SAM" id="MobiDB-lite"/>
    </source>
</evidence>
<dbReference type="Proteomes" id="UP001055117">
    <property type="component" value="Unassembled WGS sequence"/>
</dbReference>
<keyword evidence="2" id="KW-0812">Transmembrane</keyword>
<protein>
    <submittedName>
        <fullName evidence="5">IS5 family transposase ISMdi17</fullName>
    </submittedName>
</protein>
<organism evidence="5 6">
    <name type="scientific">Methylobacterium cerastii</name>
    <dbReference type="NCBI Taxonomy" id="932741"/>
    <lineage>
        <taxon>Bacteria</taxon>
        <taxon>Pseudomonadati</taxon>
        <taxon>Pseudomonadota</taxon>
        <taxon>Alphaproteobacteria</taxon>
        <taxon>Hyphomicrobiales</taxon>
        <taxon>Methylobacteriaceae</taxon>
        <taxon>Methylobacterium</taxon>
    </lineage>
</organism>
<sequence>MWTPTARTELARESRPYATCLTDTEWAVVGAMLPSPASRGRPWRWPMRSVLDGVLYVLRTGCAWRHLPHEFPPWSTVHRWFLRLSASGVFDRLAHALTMDDRERAGREASPTGAVMDAQAARSGDVGVDGERGYDPARRVVGRKRHALTDTDGRLLIAAVSPADLHDSHGGVALLRASRGLWPFLAHCFADRAYRGERVGTATAITIEIIAPDEGQKGFAVQPRRWVIERTFGWISRCRRLARDHEATASSALAFFVLAAAMILVRRLARALDPVS</sequence>
<gene>
    <name evidence="5" type="ORF">AFCDBAGC_4154</name>
</gene>
<evidence type="ECO:0000259" key="4">
    <source>
        <dbReference type="Pfam" id="PF13340"/>
    </source>
</evidence>
<feature type="transmembrane region" description="Helical" evidence="2">
    <location>
        <begin position="247"/>
        <end position="265"/>
    </location>
</feature>
<comment type="caution">
    <text evidence="5">The sequence shown here is derived from an EMBL/GenBank/DDBJ whole genome shotgun (WGS) entry which is preliminary data.</text>
</comment>
<evidence type="ECO:0000313" key="6">
    <source>
        <dbReference type="Proteomes" id="UP001055117"/>
    </source>
</evidence>
<dbReference type="PANTHER" id="PTHR30007">
    <property type="entry name" value="PHP DOMAIN PROTEIN"/>
    <property type="match status" value="1"/>
</dbReference>